<protein>
    <recommendedName>
        <fullName evidence="3">SDR family NAD(P)-dependent oxidoreductase</fullName>
    </recommendedName>
</protein>
<reference evidence="2" key="1">
    <citation type="journal article" date="2019" name="Int. J. Syst. Evol. Microbiol.">
        <title>The Global Catalogue of Microorganisms (GCM) 10K type strain sequencing project: providing services to taxonomists for standard genome sequencing and annotation.</title>
        <authorList>
            <consortium name="The Broad Institute Genomics Platform"/>
            <consortium name="The Broad Institute Genome Sequencing Center for Infectious Disease"/>
            <person name="Wu L."/>
            <person name="Ma J."/>
        </authorList>
    </citation>
    <scope>NUCLEOTIDE SEQUENCE [LARGE SCALE GENOMIC DNA]</scope>
    <source>
        <strain evidence="2">JCM 31890</strain>
    </source>
</reference>
<organism evidence="1 2">
    <name type="scientific">Acidovorax lacteus</name>
    <dbReference type="NCBI Taxonomy" id="1924988"/>
    <lineage>
        <taxon>Bacteria</taxon>
        <taxon>Pseudomonadati</taxon>
        <taxon>Pseudomonadota</taxon>
        <taxon>Betaproteobacteria</taxon>
        <taxon>Burkholderiales</taxon>
        <taxon>Comamonadaceae</taxon>
        <taxon>Acidovorax</taxon>
    </lineage>
</organism>
<proteinExistence type="predicted"/>
<evidence type="ECO:0000313" key="1">
    <source>
        <dbReference type="EMBL" id="GAA4417525.1"/>
    </source>
</evidence>
<name>A0ABP8KWB3_9BURK</name>
<evidence type="ECO:0008006" key="3">
    <source>
        <dbReference type="Google" id="ProtNLM"/>
    </source>
</evidence>
<dbReference type="Proteomes" id="UP001501788">
    <property type="component" value="Unassembled WGS sequence"/>
</dbReference>
<accession>A0ABP8KWB3</accession>
<keyword evidence="2" id="KW-1185">Reference proteome</keyword>
<evidence type="ECO:0000313" key="2">
    <source>
        <dbReference type="Proteomes" id="UP001501788"/>
    </source>
</evidence>
<dbReference type="RefSeq" id="WP_345060181.1">
    <property type="nucleotide sequence ID" value="NZ_BAABEX010000001.1"/>
</dbReference>
<comment type="caution">
    <text evidence="1">The sequence shown here is derived from an EMBL/GenBank/DDBJ whole genome shotgun (WGS) entry which is preliminary data.</text>
</comment>
<gene>
    <name evidence="1" type="ORF">GCM10023090_01250</name>
</gene>
<dbReference type="EMBL" id="BAABEX010000001">
    <property type="protein sequence ID" value="GAA4417525.1"/>
    <property type="molecule type" value="Genomic_DNA"/>
</dbReference>
<sequence>MLDASLHQGASLLSFMPQAQLRLLAVASQDDRPRNLEALWQLCAQWQRQGYPVVVLDGTTLESDRSPGLEHLLRQAPWKEGVSLDLGEIASSLAVIPAARGLHRLGRKARHVVRPPLADLCEYFRAYGMLVLLAPASVLAPLLAATAAQPLVLTTPDKAGVIDAYRNLKQLALEAGTVGSVVAVVPDDSARSRHAAHATLQNLQQCTQRHLGVPVRTATLNPDAMPDVQRLALQLLENAGTIGTSVQAPPIAEVPFARSH</sequence>